<keyword evidence="2 7" id="KW-0813">Transport</keyword>
<evidence type="ECO:0000256" key="1">
    <source>
        <dbReference type="ARBA" id="ARBA00004651"/>
    </source>
</evidence>
<dbReference type="PANTHER" id="PTHR30193:SF37">
    <property type="entry name" value="INNER MEMBRANE ABC TRANSPORTER PERMEASE PROTEIN YCJO"/>
    <property type="match status" value="1"/>
</dbReference>
<gene>
    <name evidence="9" type="ORF">HH215_25520</name>
</gene>
<accession>A0A7Z2VNR0</accession>
<feature type="transmembrane region" description="Helical" evidence="7">
    <location>
        <begin position="224"/>
        <end position="247"/>
    </location>
</feature>
<dbReference type="Pfam" id="PF00528">
    <property type="entry name" value="BPD_transp_1"/>
    <property type="match status" value="1"/>
</dbReference>
<keyword evidence="10" id="KW-1185">Reference proteome</keyword>
<dbReference type="Gene3D" id="1.10.3720.10">
    <property type="entry name" value="MetI-like"/>
    <property type="match status" value="1"/>
</dbReference>
<dbReference type="PROSITE" id="PS50928">
    <property type="entry name" value="ABC_TM1"/>
    <property type="match status" value="1"/>
</dbReference>
<organism evidence="9 10">
    <name type="scientific">Cohnella herbarum</name>
    <dbReference type="NCBI Taxonomy" id="2728023"/>
    <lineage>
        <taxon>Bacteria</taxon>
        <taxon>Bacillati</taxon>
        <taxon>Bacillota</taxon>
        <taxon>Bacilli</taxon>
        <taxon>Bacillales</taxon>
        <taxon>Paenibacillaceae</taxon>
        <taxon>Cohnella</taxon>
    </lineage>
</organism>
<dbReference type="PANTHER" id="PTHR30193">
    <property type="entry name" value="ABC TRANSPORTER PERMEASE PROTEIN"/>
    <property type="match status" value="1"/>
</dbReference>
<dbReference type="SUPFAM" id="SSF160964">
    <property type="entry name" value="MalF N-terminal region-like"/>
    <property type="match status" value="1"/>
</dbReference>
<feature type="transmembrane region" description="Helical" evidence="7">
    <location>
        <begin position="82"/>
        <end position="104"/>
    </location>
</feature>
<keyword evidence="4 7" id="KW-0812">Transmembrane</keyword>
<evidence type="ECO:0000256" key="5">
    <source>
        <dbReference type="ARBA" id="ARBA00022989"/>
    </source>
</evidence>
<dbReference type="InterPro" id="IPR000515">
    <property type="entry name" value="MetI-like"/>
</dbReference>
<dbReference type="EMBL" id="CP051680">
    <property type="protein sequence ID" value="QJD86205.1"/>
    <property type="molecule type" value="Genomic_DNA"/>
</dbReference>
<evidence type="ECO:0000256" key="2">
    <source>
        <dbReference type="ARBA" id="ARBA00022448"/>
    </source>
</evidence>
<protein>
    <submittedName>
        <fullName evidence="9">Sugar ABC transporter permease</fullName>
    </submittedName>
</protein>
<feature type="transmembrane region" description="Helical" evidence="7">
    <location>
        <begin position="21"/>
        <end position="40"/>
    </location>
</feature>
<evidence type="ECO:0000256" key="6">
    <source>
        <dbReference type="ARBA" id="ARBA00023136"/>
    </source>
</evidence>
<dbReference type="InterPro" id="IPR051393">
    <property type="entry name" value="ABC_transporter_permease"/>
</dbReference>
<keyword evidence="6 7" id="KW-0472">Membrane</keyword>
<evidence type="ECO:0000313" key="10">
    <source>
        <dbReference type="Proteomes" id="UP000502248"/>
    </source>
</evidence>
<dbReference type="KEGG" id="cheb:HH215_25520"/>
<evidence type="ECO:0000256" key="4">
    <source>
        <dbReference type="ARBA" id="ARBA00022692"/>
    </source>
</evidence>
<comment type="subcellular location">
    <subcellularLocation>
        <location evidence="1 7">Cell membrane</location>
        <topology evidence="1 7">Multi-pass membrane protein</topology>
    </subcellularLocation>
</comment>
<dbReference type="AlphaFoldDB" id="A0A7Z2VNR0"/>
<dbReference type="GO" id="GO:0005886">
    <property type="term" value="C:plasma membrane"/>
    <property type="evidence" value="ECO:0007669"/>
    <property type="project" value="UniProtKB-SubCell"/>
</dbReference>
<dbReference type="RefSeq" id="WP_169282457.1">
    <property type="nucleotide sequence ID" value="NZ_CP051680.1"/>
</dbReference>
<feature type="transmembrane region" description="Helical" evidence="7">
    <location>
        <begin position="116"/>
        <end position="136"/>
    </location>
</feature>
<sequence>MKSESTALRRKYAEKNNPIAYLFLLPAFVLIFYFVCWPAIQTLQISFTNWDGISPKKFVGFKNYIDLFTNEPVFREAINNTVMWVIGGSTIPVWAGIVIANILVRGKIRYSKWFQMVFFMPQVISAVIAAVIWKWIYDPLFGPLATILDTLGISRPDAGWLGNPDLVMYSLFVIFLWGSFGYTTMLFTAALQSVDAQLYDASKIDGCGSWGQFRHVTVPGLNQTITTVTVLMAIGSFGVFDLVMATTKGGPGYSSYVISYYVYNQGFIVNRVGFAAAASIMLTIFILIVARTIIYFRERNQ</sequence>
<proteinExistence type="inferred from homology"/>
<dbReference type="SUPFAM" id="SSF161098">
    <property type="entry name" value="MetI-like"/>
    <property type="match status" value="1"/>
</dbReference>
<dbReference type="CDD" id="cd06261">
    <property type="entry name" value="TM_PBP2"/>
    <property type="match status" value="1"/>
</dbReference>
<dbReference type="Proteomes" id="UP000502248">
    <property type="component" value="Chromosome"/>
</dbReference>
<evidence type="ECO:0000259" key="8">
    <source>
        <dbReference type="PROSITE" id="PS50928"/>
    </source>
</evidence>
<feature type="transmembrane region" description="Helical" evidence="7">
    <location>
        <begin position="267"/>
        <end position="290"/>
    </location>
</feature>
<evidence type="ECO:0000313" key="9">
    <source>
        <dbReference type="EMBL" id="QJD86205.1"/>
    </source>
</evidence>
<feature type="domain" description="ABC transmembrane type-1" evidence="8">
    <location>
        <begin position="78"/>
        <end position="293"/>
    </location>
</feature>
<feature type="transmembrane region" description="Helical" evidence="7">
    <location>
        <begin position="166"/>
        <end position="191"/>
    </location>
</feature>
<dbReference type="InterPro" id="IPR035906">
    <property type="entry name" value="MetI-like_sf"/>
</dbReference>
<reference evidence="9 10" key="1">
    <citation type="submission" date="2020-04" db="EMBL/GenBank/DDBJ databases">
        <title>Genome sequencing of novel species.</title>
        <authorList>
            <person name="Heo J."/>
            <person name="Kim S.-J."/>
            <person name="Kim J.-S."/>
            <person name="Hong S.-B."/>
            <person name="Kwon S.-W."/>
        </authorList>
    </citation>
    <scope>NUCLEOTIDE SEQUENCE [LARGE SCALE GENOMIC DNA]</scope>
    <source>
        <strain evidence="9 10">MFER-1</strain>
    </source>
</reference>
<dbReference type="GO" id="GO:0055085">
    <property type="term" value="P:transmembrane transport"/>
    <property type="evidence" value="ECO:0007669"/>
    <property type="project" value="InterPro"/>
</dbReference>
<evidence type="ECO:0000256" key="3">
    <source>
        <dbReference type="ARBA" id="ARBA00022475"/>
    </source>
</evidence>
<name>A0A7Z2VNR0_9BACL</name>
<keyword evidence="3" id="KW-1003">Cell membrane</keyword>
<comment type="similarity">
    <text evidence="7">Belongs to the binding-protein-dependent transport system permease family.</text>
</comment>
<keyword evidence="5 7" id="KW-1133">Transmembrane helix</keyword>
<evidence type="ECO:0000256" key="7">
    <source>
        <dbReference type="RuleBase" id="RU363032"/>
    </source>
</evidence>